<name>A0A8D8ESA8_CULPI</name>
<accession>A0A8D8ESA8</accession>
<reference evidence="1" key="1">
    <citation type="submission" date="2021-05" db="EMBL/GenBank/DDBJ databases">
        <authorList>
            <person name="Alioto T."/>
            <person name="Alioto T."/>
            <person name="Gomez Garrido J."/>
        </authorList>
    </citation>
    <scope>NUCLEOTIDE SEQUENCE</scope>
</reference>
<proteinExistence type="predicted"/>
<dbReference type="AlphaFoldDB" id="A0A8D8ESA8"/>
<protein>
    <submittedName>
        <fullName evidence="1">(northern house mosquito) hypothetical protein</fullName>
    </submittedName>
</protein>
<sequence>MTGISAIFTVAGFGSSGMTCSAPSTMVSSACSTTAVDPESTLSVIPSSDLIVSSASVMITSGSGISAFTSSFCLLMFNCCSVLSSPNWLELASGGSSSKLPSQHP</sequence>
<evidence type="ECO:0000313" key="1">
    <source>
        <dbReference type="EMBL" id="CAG6446037.1"/>
    </source>
</evidence>
<dbReference type="EMBL" id="HBUE01005961">
    <property type="protein sequence ID" value="CAG6446037.1"/>
    <property type="molecule type" value="Transcribed_RNA"/>
</dbReference>
<organism evidence="1">
    <name type="scientific">Culex pipiens</name>
    <name type="common">House mosquito</name>
    <dbReference type="NCBI Taxonomy" id="7175"/>
    <lineage>
        <taxon>Eukaryota</taxon>
        <taxon>Metazoa</taxon>
        <taxon>Ecdysozoa</taxon>
        <taxon>Arthropoda</taxon>
        <taxon>Hexapoda</taxon>
        <taxon>Insecta</taxon>
        <taxon>Pterygota</taxon>
        <taxon>Neoptera</taxon>
        <taxon>Endopterygota</taxon>
        <taxon>Diptera</taxon>
        <taxon>Nematocera</taxon>
        <taxon>Culicoidea</taxon>
        <taxon>Culicidae</taxon>
        <taxon>Culicinae</taxon>
        <taxon>Culicini</taxon>
        <taxon>Culex</taxon>
        <taxon>Culex</taxon>
    </lineage>
</organism>